<dbReference type="SMART" id="SM00421">
    <property type="entry name" value="HTH_LUXR"/>
    <property type="match status" value="1"/>
</dbReference>
<dbReference type="EMBL" id="JBHSCN010000005">
    <property type="protein sequence ID" value="MFC4243318.1"/>
    <property type="molecule type" value="Genomic_DNA"/>
</dbReference>
<accession>A0ABV8Q6M9</accession>
<dbReference type="PROSITE" id="PS50043">
    <property type="entry name" value="HTH_LUXR_2"/>
    <property type="match status" value="1"/>
</dbReference>
<dbReference type="Pfam" id="PF00196">
    <property type="entry name" value="GerE"/>
    <property type="match status" value="1"/>
</dbReference>
<keyword evidence="3" id="KW-0804">Transcription</keyword>
<dbReference type="PRINTS" id="PR00038">
    <property type="entry name" value="HTHLUXR"/>
</dbReference>
<evidence type="ECO:0000256" key="3">
    <source>
        <dbReference type="ARBA" id="ARBA00023163"/>
    </source>
</evidence>
<keyword evidence="2" id="KW-0238">DNA-binding</keyword>
<dbReference type="Gene3D" id="1.10.10.10">
    <property type="entry name" value="Winged helix-like DNA-binding domain superfamily/Winged helix DNA-binding domain"/>
    <property type="match status" value="1"/>
</dbReference>
<evidence type="ECO:0000256" key="2">
    <source>
        <dbReference type="ARBA" id="ARBA00023125"/>
    </source>
</evidence>
<organism evidence="6 7">
    <name type="scientific">Gryllotalpicola reticulitermitis</name>
    <dbReference type="NCBI Taxonomy" id="1184153"/>
    <lineage>
        <taxon>Bacteria</taxon>
        <taxon>Bacillati</taxon>
        <taxon>Actinomycetota</taxon>
        <taxon>Actinomycetes</taxon>
        <taxon>Micrococcales</taxon>
        <taxon>Microbacteriaceae</taxon>
        <taxon>Gryllotalpicola</taxon>
    </lineage>
</organism>
<evidence type="ECO:0000313" key="6">
    <source>
        <dbReference type="EMBL" id="MFC4243318.1"/>
    </source>
</evidence>
<evidence type="ECO:0000313" key="7">
    <source>
        <dbReference type="Proteomes" id="UP001595900"/>
    </source>
</evidence>
<feature type="region of interest" description="Disordered" evidence="4">
    <location>
        <begin position="1"/>
        <end position="22"/>
    </location>
</feature>
<name>A0ABV8Q6M9_9MICO</name>
<gene>
    <name evidence="6" type="ORF">ACFOYW_08025</name>
</gene>
<dbReference type="InterPro" id="IPR016032">
    <property type="entry name" value="Sig_transdc_resp-reg_C-effctor"/>
</dbReference>
<sequence length="538" mass="58867">MPETRGESERDSERDLEVGSEVDPERVASRIYIALAEQRYGDAADLAEQMWPVLVTHQLPVLRAVADRLTLADLAERPGWDHIRRYLNYVMVDPALRPSAFVEPPSPHPPTGLGDRVLNITMRSIAARTAGRLSEAVNLAREAGVVLENAREADRAAIQHRLPDAYLQWGLSFEFAALEDEAFGMLARAYDGGVAFGNTRVAADAAGELAWLNALAGHGPSTDQWIERSRALAASSRSSSTWRRSDLLAAAIRVADGLRPADAVELLATRSPDGIDEHRLSALSQLAIFRFSAGLSSPTLVLSELRRAVASDGPLLAEHGENSIVLTYAEALVQMYTDRPDRSIELLDRLSETGAAIFALGLRAAAHLAIGARAEAERDAETAVIRYGQWPRQSIPALLVMAAVALEAADNERATRYFTDACELAIRNSLVSSLVVIPHADFTRLLELAGERVADPRLTELARRPLVFAPPRRMAVNLSPRELEVLRELANGGTIADAAKRLHLSLNTMKVHNHSIYRKLAVDNRDDAVRRAMDRGII</sequence>
<evidence type="ECO:0000259" key="5">
    <source>
        <dbReference type="PROSITE" id="PS50043"/>
    </source>
</evidence>
<proteinExistence type="predicted"/>
<dbReference type="CDD" id="cd06170">
    <property type="entry name" value="LuxR_C_like"/>
    <property type="match status" value="1"/>
</dbReference>
<dbReference type="Proteomes" id="UP001595900">
    <property type="component" value="Unassembled WGS sequence"/>
</dbReference>
<comment type="caution">
    <text evidence="6">The sequence shown here is derived from an EMBL/GenBank/DDBJ whole genome shotgun (WGS) entry which is preliminary data.</text>
</comment>
<protein>
    <submittedName>
        <fullName evidence="6">Response regulator transcription factor</fullName>
    </submittedName>
</protein>
<dbReference type="RefSeq" id="WP_390228337.1">
    <property type="nucleotide sequence ID" value="NZ_JBHSCN010000005.1"/>
</dbReference>
<dbReference type="PANTHER" id="PTHR44688">
    <property type="entry name" value="DNA-BINDING TRANSCRIPTIONAL ACTIVATOR DEVR_DOSR"/>
    <property type="match status" value="1"/>
</dbReference>
<evidence type="ECO:0000256" key="1">
    <source>
        <dbReference type="ARBA" id="ARBA00023015"/>
    </source>
</evidence>
<evidence type="ECO:0000256" key="4">
    <source>
        <dbReference type="SAM" id="MobiDB-lite"/>
    </source>
</evidence>
<feature type="domain" description="HTH luxR-type" evidence="5">
    <location>
        <begin position="471"/>
        <end position="536"/>
    </location>
</feature>
<dbReference type="SUPFAM" id="SSF46894">
    <property type="entry name" value="C-terminal effector domain of the bipartite response regulators"/>
    <property type="match status" value="1"/>
</dbReference>
<keyword evidence="1" id="KW-0805">Transcription regulation</keyword>
<reference evidence="7" key="1">
    <citation type="journal article" date="2019" name="Int. J. Syst. Evol. Microbiol.">
        <title>The Global Catalogue of Microorganisms (GCM) 10K type strain sequencing project: providing services to taxonomists for standard genome sequencing and annotation.</title>
        <authorList>
            <consortium name="The Broad Institute Genomics Platform"/>
            <consortium name="The Broad Institute Genome Sequencing Center for Infectious Disease"/>
            <person name="Wu L."/>
            <person name="Ma J."/>
        </authorList>
    </citation>
    <scope>NUCLEOTIDE SEQUENCE [LARGE SCALE GENOMIC DNA]</scope>
    <source>
        <strain evidence="7">CGMCC 1.10363</strain>
    </source>
</reference>
<dbReference type="InterPro" id="IPR036388">
    <property type="entry name" value="WH-like_DNA-bd_sf"/>
</dbReference>
<dbReference type="PANTHER" id="PTHR44688:SF16">
    <property type="entry name" value="DNA-BINDING TRANSCRIPTIONAL ACTIVATOR DEVR_DOSR"/>
    <property type="match status" value="1"/>
</dbReference>
<keyword evidence="7" id="KW-1185">Reference proteome</keyword>
<dbReference type="InterPro" id="IPR000792">
    <property type="entry name" value="Tscrpt_reg_LuxR_C"/>
</dbReference>